<dbReference type="Proteomes" id="UP000000442">
    <property type="component" value="Chromosome"/>
</dbReference>
<feature type="compositionally biased region" description="Pro residues" evidence="1">
    <location>
        <begin position="220"/>
        <end position="234"/>
    </location>
</feature>
<organism evidence="2 3">
    <name type="scientific">Desulforapulum autotrophicum (strain ATCC 43914 / DSM 3382 / VKM B-1955 / HRM2)</name>
    <name type="common">Desulfobacterium autotrophicum</name>
    <dbReference type="NCBI Taxonomy" id="177437"/>
    <lineage>
        <taxon>Bacteria</taxon>
        <taxon>Pseudomonadati</taxon>
        <taxon>Thermodesulfobacteriota</taxon>
        <taxon>Desulfobacteria</taxon>
        <taxon>Desulfobacterales</taxon>
        <taxon>Desulfobacteraceae</taxon>
        <taxon>Desulforapulum</taxon>
    </lineage>
</organism>
<dbReference type="eggNOG" id="COG0711">
    <property type="taxonomic scope" value="Bacteria"/>
</dbReference>
<feature type="compositionally biased region" description="Polar residues" evidence="1">
    <location>
        <begin position="63"/>
        <end position="74"/>
    </location>
</feature>
<feature type="compositionally biased region" description="Acidic residues" evidence="1">
    <location>
        <begin position="132"/>
        <end position="155"/>
    </location>
</feature>
<evidence type="ECO:0000256" key="1">
    <source>
        <dbReference type="SAM" id="MobiDB-lite"/>
    </source>
</evidence>
<dbReference type="PANTHER" id="PTHR23280">
    <property type="entry name" value="4.1 G PROTEIN"/>
    <property type="match status" value="1"/>
</dbReference>
<dbReference type="KEGG" id="dat:HRM2_13060"/>
<feature type="compositionally biased region" description="Low complexity" evidence="1">
    <location>
        <begin position="1"/>
        <end position="18"/>
    </location>
</feature>
<feature type="compositionally biased region" description="Polar residues" evidence="1">
    <location>
        <begin position="422"/>
        <end position="442"/>
    </location>
</feature>
<feature type="compositionally biased region" description="Basic and acidic residues" evidence="1">
    <location>
        <begin position="554"/>
        <end position="583"/>
    </location>
</feature>
<evidence type="ECO:0000313" key="3">
    <source>
        <dbReference type="Proteomes" id="UP000000442"/>
    </source>
</evidence>
<reference evidence="2 3" key="1">
    <citation type="journal article" date="2009" name="Environ. Microbiol.">
        <title>Genome sequence of Desulfobacterium autotrophicum HRM2, a marine sulfate reducer oxidizing organic carbon completely to carbon dioxide.</title>
        <authorList>
            <person name="Strittmatter A.W."/>
            <person name="Liesegang H."/>
            <person name="Rabus R."/>
            <person name="Decker I."/>
            <person name="Amann J."/>
            <person name="Andres S."/>
            <person name="Henne A."/>
            <person name="Fricke W.F."/>
            <person name="Martinez-Arias R."/>
            <person name="Bartels D."/>
            <person name="Goesmann A."/>
            <person name="Krause L."/>
            <person name="Puehler A."/>
            <person name="Klenk H.P."/>
            <person name="Richter M."/>
            <person name="Schuler M."/>
            <person name="Gloeckner F.O."/>
            <person name="Meyerdierks A."/>
            <person name="Gottschalk G."/>
            <person name="Amann R."/>
        </authorList>
    </citation>
    <scope>NUCLEOTIDE SEQUENCE [LARGE SCALE GENOMIC DNA]</scope>
    <source>
        <strain evidence="3">ATCC 43914 / DSM 3382 / HRM2</strain>
    </source>
</reference>
<feature type="region of interest" description="Disordered" evidence="1">
    <location>
        <begin position="401"/>
        <end position="473"/>
    </location>
</feature>
<dbReference type="HOGENOM" id="CLU_246439_0_0_7"/>
<feature type="region of interest" description="Disordered" evidence="1">
    <location>
        <begin position="1312"/>
        <end position="1336"/>
    </location>
</feature>
<dbReference type="Gene3D" id="3.40.570.10">
    <property type="entry name" value="Extracellular Endonuclease, subunit A"/>
    <property type="match status" value="1"/>
</dbReference>
<feature type="region of interest" description="Disordered" evidence="1">
    <location>
        <begin position="513"/>
        <end position="651"/>
    </location>
</feature>
<feature type="region of interest" description="Disordered" evidence="1">
    <location>
        <begin position="331"/>
        <end position="375"/>
    </location>
</feature>
<dbReference type="GO" id="GO:0005856">
    <property type="term" value="C:cytoskeleton"/>
    <property type="evidence" value="ECO:0007669"/>
    <property type="project" value="TreeGrafter"/>
</dbReference>
<evidence type="ECO:0000313" key="2">
    <source>
        <dbReference type="EMBL" id="ACN14417.1"/>
    </source>
</evidence>
<dbReference type="eggNOG" id="COG5412">
    <property type="taxonomic scope" value="Bacteria"/>
</dbReference>
<dbReference type="EMBL" id="CP001087">
    <property type="protein sequence ID" value="ACN14417.1"/>
    <property type="molecule type" value="Genomic_DNA"/>
</dbReference>
<feature type="compositionally biased region" description="Polar residues" evidence="1">
    <location>
        <begin position="584"/>
        <end position="599"/>
    </location>
</feature>
<dbReference type="InterPro" id="IPR044929">
    <property type="entry name" value="DNA/RNA_non-sp_Endonuclease_sf"/>
</dbReference>
<keyword evidence="3" id="KW-1185">Reference proteome</keyword>
<feature type="compositionally biased region" description="Basic and acidic residues" evidence="1">
    <location>
        <begin position="601"/>
        <end position="651"/>
    </location>
</feature>
<protein>
    <submittedName>
        <fullName evidence="2">Uncharacterized protein</fullName>
    </submittedName>
</protein>
<feature type="compositionally biased region" description="Low complexity" evidence="1">
    <location>
        <begin position="239"/>
        <end position="252"/>
    </location>
</feature>
<sequence>MFTTASAAKSTIAKSTPSISSKTVPSTAVKIKSTNGDAVNRLKKGSPGTKASNILVQMLRSGRLQTRLTMGTPQDRSKGEGDQMADQVMARPATVMPELTGIKNNKKVQPQEEEELQAQEKEKNEGEGEFQAQEEEGEFQTQEEEEKLQPQEEEAVQAPKGENRKTSATTSTARLKTDLNAAKYDDEPLSESPAPAPPGVSDPATDTAPKSAKESLATPAPIPQPTPPISPGPPEKTSRTASAAFPATAAPPGKNDGEKTTVAPPSSDALSLVGKSDEIMATMAGSSPSQVAASYPSMGTAIKDSLDKEQKETAGQVAPLEARTDGVTNIPGVKIQEVTPGKNAKISKGDTEGEPLAPKIGPHKNSTQPTGNKDKTQLLDKKAAGEGFLSWLKTNLSGFMSKISTRDPALRTDAGERPQIDTRGQANPNRAENQRNDGQTQVDGLGEMTTEQLNTHPGKQKIQPVKVDEKAPIPIAKQTGVSLETKGSDDMARFAAMAIPANVRGAADVKMAPQLQKSLSKPKADVSSAAKKRDEDKDQAIKKGQAEADQQSTEARREQDEIVEASRKTVSHEQEKGIKEAREQINSFNKEADTEQTTLKKGVDNRIKTDEDQASKQLSDAEKEAEEKKRKGEAEAQKKKKEMEKESKNDSWWDRAKSAIKSAVTAITDAIDAVFTAVRNAVKFLIEKAKAAALAVIEAGRKWIVAQLDKFGKWLKDKVNKYLSAFPALQKRINAAIDNTVNKAKNAVNAVAKKLKAGVNALANALGKFVDAILSKFQAAMKAAVQIAGALLTGDFAAAARIAFMAVMEIAGINPKPIMDFLNRAGDTLSTIFKDPVAFFMNVVNGVKKGIQQFQKNIKKHLIAGLIGWLTGALSEVEITLPDKFDLKGIFSLVMQILGLTWQNIRGKIVKKLGPRGETIVSTIEKSVTFVKDLITKGPIALWERVKSSLANIKETVIGGIRDWVVVTVIKEGIVWLLSLLNPAAAIVKAVKLLYDLVMFFVERWGQIVDFAKSVFDSVGALARGAIGKAANTVESALGKSVPVIISLLASLIGLGGIGKAVKKIILKIRAPIDKALDKTIGWLVKKGKALFAKGKATVKKGVEKGKATVKKFFEWWKFKEKFTSKDGKSHSFAIQGGEENPKIMVASTPREYKQFLDDAQKKLDETKSQKGQRDETVVKLINKARKQYTEIRTELDRQKRAKGKAGADKAAIDALTAKLRDLASTTKVLIRDLMLEDGSTDIPVSDDPGFGGSNGGFGKGMTINRLTLKGKAGSPPNPSVMGDNWKSLNLRRTGDKNSSYYVLGHLLNEQVHGPGNKPENLTPLTRKGNKKHEQDVEADVKKAVFKGGVIRYEVTPNYKSWKSEGLKSKLSQEPDEKTRNDKAKIIEAEKFVPDSLTCTAYNVHPVTGKKLKDADLKAVSKEKQVVGINNKTVNNTIDAGALSQYQLTDSEKVTYELKSIDLNSPYPEKIKNEARRKEVAVKGLLQLGGVGKNVAENIYKNRTALTSWSDVVKIKQVGKATVEKLQNQNVAVTVNSGQTVWDPPLPGE</sequence>
<name>C0Q8S7_DESAH</name>
<accession>C0Q8S7</accession>
<feature type="compositionally biased region" description="Polar residues" evidence="1">
    <location>
        <begin position="19"/>
        <end position="37"/>
    </location>
</feature>
<feature type="compositionally biased region" description="Basic and acidic residues" evidence="1">
    <location>
        <begin position="404"/>
        <end position="420"/>
    </location>
</feature>
<feature type="compositionally biased region" description="Basic and acidic residues" evidence="1">
    <location>
        <begin position="531"/>
        <end position="546"/>
    </location>
</feature>
<feature type="region of interest" description="Disordered" evidence="1">
    <location>
        <begin position="1"/>
        <end position="274"/>
    </location>
</feature>
<proteinExistence type="predicted"/>
<dbReference type="RefSeq" id="WP_015903204.1">
    <property type="nucleotide sequence ID" value="NC_012108.1"/>
</dbReference>
<gene>
    <name evidence="2" type="ordered locus">HRM2_13060</name>
</gene>
<dbReference type="STRING" id="177437.HRM2_13060"/>
<dbReference type="GO" id="GO:0031032">
    <property type="term" value="P:actomyosin structure organization"/>
    <property type="evidence" value="ECO:0007669"/>
    <property type="project" value="TreeGrafter"/>
</dbReference>
<dbReference type="PANTHER" id="PTHR23280:SF21">
    <property type="entry name" value="PROTEIN 4.1 HOMOLOG"/>
    <property type="match status" value="1"/>
</dbReference>